<dbReference type="RefSeq" id="XP_007409445.1">
    <property type="nucleotide sequence ID" value="XM_007409383.1"/>
</dbReference>
<dbReference type="GeneID" id="18922713"/>
<dbReference type="HOGENOM" id="CLU_836981_0_0_1"/>
<sequence>MFEAQSLQAQYNLDKTMLCIVHHITRNTLDEALLVNHPSIKYIPDGLIHPFFFRHEGPMAREPNKYTNYLSYSLTSTQAKMPPKGVATGFKARNKLVGNTWTAYSQDERDVFHPKIFERLCQQIMETPEPSTQTLEAANINTLDAEEATPIDTQEDKPLSNEQINKYMPHFQRLVNVQTVSWDFKHGVLCRHSGKIQHLQQVAKAELKKVLKQLFKIHDKFGFHFHLLMSAWKPESKATHALYQDEESSCAAWLDFARTELHLLERFAVESTQAPPPRPNTKKGRKQPVSLIVQAAKRKELISLLNGLVGMDLPGFLSRWCPLLLILPYHPL</sequence>
<dbReference type="InParanoid" id="F4RJ98"/>
<dbReference type="Proteomes" id="UP000001072">
    <property type="component" value="Unassembled WGS sequence"/>
</dbReference>
<dbReference type="EMBL" id="GL883104">
    <property type="protein sequence ID" value="EGG07538.1"/>
    <property type="molecule type" value="Genomic_DNA"/>
</dbReference>
<accession>F4RJ98</accession>
<evidence type="ECO:0000313" key="2">
    <source>
        <dbReference type="Proteomes" id="UP000001072"/>
    </source>
</evidence>
<reference evidence="2" key="1">
    <citation type="journal article" date="2011" name="Proc. Natl. Acad. Sci. U.S.A.">
        <title>Obligate biotrophy features unraveled by the genomic analysis of rust fungi.</title>
        <authorList>
            <person name="Duplessis S."/>
            <person name="Cuomo C.A."/>
            <person name="Lin Y.-C."/>
            <person name="Aerts A."/>
            <person name="Tisserant E."/>
            <person name="Veneault-Fourrey C."/>
            <person name="Joly D.L."/>
            <person name="Hacquard S."/>
            <person name="Amselem J."/>
            <person name="Cantarel B.L."/>
            <person name="Chiu R."/>
            <person name="Coutinho P.M."/>
            <person name="Feau N."/>
            <person name="Field M."/>
            <person name="Frey P."/>
            <person name="Gelhaye E."/>
            <person name="Goldberg J."/>
            <person name="Grabherr M.G."/>
            <person name="Kodira C.D."/>
            <person name="Kohler A."/>
            <person name="Kuees U."/>
            <person name="Lindquist E.A."/>
            <person name="Lucas S.M."/>
            <person name="Mago R."/>
            <person name="Mauceli E."/>
            <person name="Morin E."/>
            <person name="Murat C."/>
            <person name="Pangilinan J.L."/>
            <person name="Park R."/>
            <person name="Pearson M."/>
            <person name="Quesneville H."/>
            <person name="Rouhier N."/>
            <person name="Sakthikumar S."/>
            <person name="Salamov A.A."/>
            <person name="Schmutz J."/>
            <person name="Selles B."/>
            <person name="Shapiro H."/>
            <person name="Tanguay P."/>
            <person name="Tuskan G.A."/>
            <person name="Henrissat B."/>
            <person name="Van de Peer Y."/>
            <person name="Rouze P."/>
            <person name="Ellis J.G."/>
            <person name="Dodds P.N."/>
            <person name="Schein J.E."/>
            <person name="Zhong S."/>
            <person name="Hamelin R.C."/>
            <person name="Grigoriev I.V."/>
            <person name="Szabo L.J."/>
            <person name="Martin F."/>
        </authorList>
    </citation>
    <scope>NUCLEOTIDE SEQUENCE [LARGE SCALE GENOMIC DNA]</scope>
    <source>
        <strain evidence="2">98AG31 / pathotype 3-4-7</strain>
    </source>
</reference>
<organism evidence="2">
    <name type="scientific">Melampsora larici-populina (strain 98AG31 / pathotype 3-4-7)</name>
    <name type="common">Poplar leaf rust fungus</name>
    <dbReference type="NCBI Taxonomy" id="747676"/>
    <lineage>
        <taxon>Eukaryota</taxon>
        <taxon>Fungi</taxon>
        <taxon>Dikarya</taxon>
        <taxon>Basidiomycota</taxon>
        <taxon>Pucciniomycotina</taxon>
        <taxon>Pucciniomycetes</taxon>
        <taxon>Pucciniales</taxon>
        <taxon>Melampsoraceae</taxon>
        <taxon>Melampsora</taxon>
    </lineage>
</organism>
<dbReference type="AlphaFoldDB" id="F4RJ98"/>
<gene>
    <name evidence="1" type="ORF">MELLADRAFT_105771</name>
</gene>
<name>F4RJ98_MELLP</name>
<evidence type="ECO:0000313" key="1">
    <source>
        <dbReference type="EMBL" id="EGG07538.1"/>
    </source>
</evidence>
<dbReference type="KEGG" id="mlr:MELLADRAFT_105771"/>
<protein>
    <submittedName>
        <fullName evidence="1">Uncharacterized protein</fullName>
    </submittedName>
</protein>
<dbReference type="VEuPathDB" id="FungiDB:MELLADRAFT_105771"/>
<proteinExistence type="predicted"/>
<keyword evidence="2" id="KW-1185">Reference proteome</keyword>